<keyword evidence="12" id="KW-0539">Nucleus</keyword>
<evidence type="ECO:0000256" key="13">
    <source>
        <dbReference type="ARBA" id="ARBA00037816"/>
    </source>
</evidence>
<dbReference type="GO" id="GO:0006997">
    <property type="term" value="P:nucleus organization"/>
    <property type="evidence" value="ECO:0007669"/>
    <property type="project" value="EnsemblPlants"/>
</dbReference>
<evidence type="ECO:0000256" key="7">
    <source>
        <dbReference type="ARBA" id="ARBA00022989"/>
    </source>
</evidence>
<dbReference type="GO" id="GO:0070197">
    <property type="term" value="P:meiotic attachment of telomere to nuclear envelope"/>
    <property type="evidence" value="ECO:0007669"/>
    <property type="project" value="EnsemblPlants"/>
</dbReference>
<keyword evidence="2" id="KW-0963">Cytoplasm</keyword>
<evidence type="ECO:0000256" key="14">
    <source>
        <dbReference type="ARBA" id="ARBA00060413"/>
    </source>
</evidence>
<evidence type="ECO:0000256" key="9">
    <source>
        <dbReference type="ARBA" id="ARBA00023054"/>
    </source>
</evidence>
<dbReference type="KEGG" id="eus:EUTSA_v10013430mg"/>
<gene>
    <name evidence="17" type="ORF">EUTSA_v10013430mg</name>
</gene>
<dbReference type="Gramene" id="ESQ40409">
    <property type="protein sequence ID" value="ESQ40409"/>
    <property type="gene ID" value="EUTSA_v10013430mg"/>
</dbReference>
<dbReference type="PROSITE" id="PS51469">
    <property type="entry name" value="SUN"/>
    <property type="match status" value="1"/>
</dbReference>
<feature type="region of interest" description="Disordered" evidence="15">
    <location>
        <begin position="1"/>
        <end position="99"/>
    </location>
</feature>
<accession>V4L9Q5</accession>
<evidence type="ECO:0000256" key="2">
    <source>
        <dbReference type="ARBA" id="ARBA00022490"/>
    </source>
</evidence>
<evidence type="ECO:0000256" key="3">
    <source>
        <dbReference type="ARBA" id="ARBA00022553"/>
    </source>
</evidence>
<keyword evidence="11" id="KW-0206">Cytoskeleton</keyword>
<evidence type="ECO:0000256" key="15">
    <source>
        <dbReference type="SAM" id="MobiDB-lite"/>
    </source>
</evidence>
<keyword evidence="4" id="KW-0812">Transmembrane</keyword>
<keyword evidence="3" id="KW-0597">Phosphoprotein</keyword>
<evidence type="ECO:0000313" key="17">
    <source>
        <dbReference type="EMBL" id="ESQ40409.1"/>
    </source>
</evidence>
<dbReference type="GO" id="GO:0005789">
    <property type="term" value="C:endoplasmic reticulum membrane"/>
    <property type="evidence" value="ECO:0007669"/>
    <property type="project" value="UniProtKB-SubCell"/>
</dbReference>
<dbReference type="Proteomes" id="UP000030689">
    <property type="component" value="Unassembled WGS sequence"/>
</dbReference>
<evidence type="ECO:0000256" key="8">
    <source>
        <dbReference type="ARBA" id="ARBA00022990"/>
    </source>
</evidence>
<dbReference type="GO" id="GO:0051291">
    <property type="term" value="P:protein heterooligomerization"/>
    <property type="evidence" value="ECO:0007669"/>
    <property type="project" value="EnsemblPlants"/>
</dbReference>
<dbReference type="PANTHER" id="PTHR12911">
    <property type="entry name" value="SAD1/UNC-84-LIKE PROTEIN-RELATED"/>
    <property type="match status" value="1"/>
</dbReference>
<dbReference type="STRING" id="72664.V4L9Q5"/>
<keyword evidence="18" id="KW-1185">Reference proteome</keyword>
<evidence type="ECO:0000313" key="18">
    <source>
        <dbReference type="Proteomes" id="UP000030689"/>
    </source>
</evidence>
<dbReference type="OrthoDB" id="342281at2759"/>
<feature type="compositionally biased region" description="Low complexity" evidence="15">
    <location>
        <begin position="9"/>
        <end position="20"/>
    </location>
</feature>
<protein>
    <recommendedName>
        <fullName evidence="16">SUN domain-containing protein</fullName>
    </recommendedName>
</protein>
<dbReference type="InterPro" id="IPR012919">
    <property type="entry name" value="SUN_dom"/>
</dbReference>
<keyword evidence="5" id="KW-0256">Endoplasmic reticulum</keyword>
<keyword evidence="6" id="KW-0735">Signal-anchor</keyword>
<sequence length="475" mass="51785">MSASAVSITASPAAATRRTPVLAGEKKSNFDYQPSESLANGGAGEAGGTSRDPIRAEAVVDRSHGQDLGPVTRRSGSAATGNNTTATQRRTRKVATPKTEKARWKRVVRIFAKQLAALLIIVGLIQVTRKMILKAAHSSSPSSSSSFETEMAFSGLESRIAEVDGLVKATTNTMQVQVELLDKKIAREAKALRHEFETKSSAFHSELKKIESRTDSLEKSVEEVNAKPWVSRDELERIYEELKKGNVDDSAFSDVSIDELRAYAREIMEKEIEKHAADGLGRVDYALASGGAFVMQHSDPYLIGKGSNLFATTSRRAHTNAVKMLSPSFGEPGQCFPLKGSNGFVQIRLRGPIVPEAFTLEHVAKNVAYDRSSAPKDCRVSGWLQRKGQESSVETEKMQLLTEFSYDLDRSNAQTFNILDSSRSGVVDTVRLDFTSNHGSDSHTCIYRFRVHGRAADPVSVVETGLDQDNSPGTG</sequence>
<dbReference type="GO" id="GO:0090435">
    <property type="term" value="P:protein localization to nuclear envelope"/>
    <property type="evidence" value="ECO:0007669"/>
    <property type="project" value="EnsemblPlants"/>
</dbReference>
<keyword evidence="7" id="KW-1133">Transmembrane helix</keyword>
<evidence type="ECO:0000256" key="6">
    <source>
        <dbReference type="ARBA" id="ARBA00022968"/>
    </source>
</evidence>
<dbReference type="PANTHER" id="PTHR12911:SF8">
    <property type="entry name" value="KLAROID PROTEIN-RELATED"/>
    <property type="match status" value="1"/>
</dbReference>
<dbReference type="Pfam" id="PF07738">
    <property type="entry name" value="Sad1_UNC"/>
    <property type="match status" value="1"/>
</dbReference>
<feature type="domain" description="SUN" evidence="16">
    <location>
        <begin position="290"/>
        <end position="456"/>
    </location>
</feature>
<evidence type="ECO:0000259" key="16">
    <source>
        <dbReference type="PROSITE" id="PS51469"/>
    </source>
</evidence>
<keyword evidence="10" id="KW-0472">Membrane</keyword>
<dbReference type="OMA" id="VNAKPWV"/>
<dbReference type="Gene3D" id="2.60.120.260">
    <property type="entry name" value="Galactose-binding domain-like"/>
    <property type="match status" value="1"/>
</dbReference>
<dbReference type="GO" id="GO:0005637">
    <property type="term" value="C:nuclear inner membrane"/>
    <property type="evidence" value="ECO:0007669"/>
    <property type="project" value="UniProtKB-SubCell"/>
</dbReference>
<keyword evidence="8" id="KW-0007">Acetylation</keyword>
<dbReference type="AlphaFoldDB" id="V4L9Q5"/>
<feature type="compositionally biased region" description="Low complexity" evidence="15">
    <location>
        <begin position="75"/>
        <end position="87"/>
    </location>
</feature>
<evidence type="ECO:0000256" key="5">
    <source>
        <dbReference type="ARBA" id="ARBA00022824"/>
    </source>
</evidence>
<comment type="subcellular location">
    <subcellularLocation>
        <location evidence="14">Cytoplasm</location>
        <location evidence="14">Cytoskeleton</location>
        <location evidence="14">Phragmoplast</location>
    </subcellularLocation>
    <subcellularLocation>
        <location evidence="1">Endoplasmic reticulum membrane</location>
        <topology evidence="1">Single-pass type II membrane protein</topology>
    </subcellularLocation>
    <subcellularLocation>
        <location evidence="13">Nucleus inner membrane</location>
        <topology evidence="13">Single-pass type II membrane protein</topology>
    </subcellularLocation>
</comment>
<evidence type="ECO:0000256" key="12">
    <source>
        <dbReference type="ARBA" id="ARBA00023242"/>
    </source>
</evidence>
<evidence type="ECO:0000256" key="10">
    <source>
        <dbReference type="ARBA" id="ARBA00023136"/>
    </source>
</evidence>
<evidence type="ECO:0000256" key="1">
    <source>
        <dbReference type="ARBA" id="ARBA00004648"/>
    </source>
</evidence>
<dbReference type="GO" id="GO:2000769">
    <property type="term" value="P:regulation of establishment or maintenance of cell polarity regulating cell shape"/>
    <property type="evidence" value="ECO:0007669"/>
    <property type="project" value="EnsemblPlants"/>
</dbReference>
<proteinExistence type="predicted"/>
<dbReference type="eggNOG" id="KOG2687">
    <property type="taxonomic scope" value="Eukaryota"/>
</dbReference>
<reference evidence="17 18" key="1">
    <citation type="journal article" date="2013" name="Front. Plant Sci.">
        <title>The Reference Genome of the Halophytic Plant Eutrema salsugineum.</title>
        <authorList>
            <person name="Yang R."/>
            <person name="Jarvis D.E."/>
            <person name="Chen H."/>
            <person name="Beilstein M.A."/>
            <person name="Grimwood J."/>
            <person name="Jenkins J."/>
            <person name="Shu S."/>
            <person name="Prochnik S."/>
            <person name="Xin M."/>
            <person name="Ma C."/>
            <person name="Schmutz J."/>
            <person name="Wing R.A."/>
            <person name="Mitchell-Olds T."/>
            <person name="Schumaker K.S."/>
            <person name="Wang X."/>
        </authorList>
    </citation>
    <scope>NUCLEOTIDE SEQUENCE [LARGE SCALE GENOMIC DNA]</scope>
</reference>
<keyword evidence="9" id="KW-0175">Coiled coil</keyword>
<name>V4L9Q5_EUTSA</name>
<dbReference type="FunFam" id="2.60.120.260:FF:000096">
    <property type="entry name" value="SUN domain protein1"/>
    <property type="match status" value="1"/>
</dbReference>
<dbReference type="InterPro" id="IPR045119">
    <property type="entry name" value="SUN1-5"/>
</dbReference>
<dbReference type="GO" id="GO:0043495">
    <property type="term" value="F:protein-membrane adaptor activity"/>
    <property type="evidence" value="ECO:0007669"/>
    <property type="project" value="EnsemblPlants"/>
</dbReference>
<organism evidence="17 18">
    <name type="scientific">Eutrema salsugineum</name>
    <name type="common">Saltwater cress</name>
    <name type="synonym">Sisymbrium salsugineum</name>
    <dbReference type="NCBI Taxonomy" id="72664"/>
    <lineage>
        <taxon>Eukaryota</taxon>
        <taxon>Viridiplantae</taxon>
        <taxon>Streptophyta</taxon>
        <taxon>Embryophyta</taxon>
        <taxon>Tracheophyta</taxon>
        <taxon>Spermatophyta</taxon>
        <taxon>Magnoliopsida</taxon>
        <taxon>eudicotyledons</taxon>
        <taxon>Gunneridae</taxon>
        <taxon>Pentapetalae</taxon>
        <taxon>rosids</taxon>
        <taxon>malvids</taxon>
        <taxon>Brassicales</taxon>
        <taxon>Brassicaceae</taxon>
        <taxon>Eutremeae</taxon>
        <taxon>Eutrema</taxon>
    </lineage>
</organism>
<feature type="compositionally biased region" description="Basic and acidic residues" evidence="15">
    <location>
        <begin position="52"/>
        <end position="65"/>
    </location>
</feature>
<dbReference type="GO" id="GO:0051260">
    <property type="term" value="P:protein homooligomerization"/>
    <property type="evidence" value="ECO:0007669"/>
    <property type="project" value="EnsemblPlants"/>
</dbReference>
<dbReference type="GO" id="GO:0009524">
    <property type="term" value="C:phragmoplast"/>
    <property type="evidence" value="ECO:0007669"/>
    <property type="project" value="UniProtKB-SubCell"/>
</dbReference>
<dbReference type="EMBL" id="KI517464">
    <property type="protein sequence ID" value="ESQ40409.1"/>
    <property type="molecule type" value="Genomic_DNA"/>
</dbReference>
<evidence type="ECO:0000256" key="4">
    <source>
        <dbReference type="ARBA" id="ARBA00022692"/>
    </source>
</evidence>
<evidence type="ECO:0000256" key="11">
    <source>
        <dbReference type="ARBA" id="ARBA00023212"/>
    </source>
</evidence>